<sequence>MNRKVTFTIIVITVLIIISIPAGFLYVLNNGNPYTKLITSHYVPSYLEEKGYTEKDILDSHFVEPKHLINQDVYHGHYMVIFKDEPTTTYYYGVTKRGKKVVQFCEKDVQLSDGTMNISTERTMHSEEECLQSLENR</sequence>
<keyword evidence="1" id="KW-0812">Transmembrane</keyword>
<dbReference type="OrthoDB" id="2884721at2"/>
<reference evidence="2 3" key="1">
    <citation type="journal article" date="2017" name="Int. J. Syst. Evol. Microbiol.">
        <title>Bacillus notoginsengisoli sp. nov., a novel bacterium isolated from the rhizosphere of Panax notoginseng.</title>
        <authorList>
            <person name="Zhang M.Y."/>
            <person name="Cheng J."/>
            <person name="Cai Y."/>
            <person name="Zhang T.Y."/>
            <person name="Wu Y.Y."/>
            <person name="Manikprabhu D."/>
            <person name="Li W.J."/>
            <person name="Zhang Y.X."/>
        </authorList>
    </citation>
    <scope>NUCLEOTIDE SEQUENCE [LARGE SCALE GENOMIC DNA]</scope>
    <source>
        <strain evidence="2 3">JCM 30743</strain>
    </source>
</reference>
<dbReference type="RefSeq" id="WP_118920538.1">
    <property type="nucleotide sequence ID" value="NZ_QWEG01000005.1"/>
</dbReference>
<proteinExistence type="predicted"/>
<name>A0A417YV39_9BACI</name>
<feature type="transmembrane region" description="Helical" evidence="1">
    <location>
        <begin position="6"/>
        <end position="28"/>
    </location>
</feature>
<organism evidence="2 3">
    <name type="scientific">Neobacillus notoginsengisoli</name>
    <dbReference type="NCBI Taxonomy" id="1578198"/>
    <lineage>
        <taxon>Bacteria</taxon>
        <taxon>Bacillati</taxon>
        <taxon>Bacillota</taxon>
        <taxon>Bacilli</taxon>
        <taxon>Bacillales</taxon>
        <taxon>Bacillaceae</taxon>
        <taxon>Neobacillus</taxon>
    </lineage>
</organism>
<dbReference type="InterPro" id="IPR021486">
    <property type="entry name" value="DUF3139"/>
</dbReference>
<protein>
    <submittedName>
        <fullName evidence="2">DUF3139 domain-containing protein</fullName>
    </submittedName>
</protein>
<evidence type="ECO:0000256" key="1">
    <source>
        <dbReference type="SAM" id="Phobius"/>
    </source>
</evidence>
<dbReference type="Proteomes" id="UP000284416">
    <property type="component" value="Unassembled WGS sequence"/>
</dbReference>
<dbReference type="AlphaFoldDB" id="A0A417YV39"/>
<comment type="caution">
    <text evidence="2">The sequence shown here is derived from an EMBL/GenBank/DDBJ whole genome shotgun (WGS) entry which is preliminary data.</text>
</comment>
<dbReference type="Pfam" id="PF11337">
    <property type="entry name" value="DUF3139"/>
    <property type="match status" value="1"/>
</dbReference>
<evidence type="ECO:0000313" key="3">
    <source>
        <dbReference type="Proteomes" id="UP000284416"/>
    </source>
</evidence>
<keyword evidence="1" id="KW-0472">Membrane</keyword>
<dbReference type="EMBL" id="QWEG01000005">
    <property type="protein sequence ID" value="RHW41164.1"/>
    <property type="molecule type" value="Genomic_DNA"/>
</dbReference>
<keyword evidence="3" id="KW-1185">Reference proteome</keyword>
<accession>A0A417YV39</accession>
<evidence type="ECO:0000313" key="2">
    <source>
        <dbReference type="EMBL" id="RHW41164.1"/>
    </source>
</evidence>
<gene>
    <name evidence="2" type="ORF">D1B31_09520</name>
</gene>
<keyword evidence="1" id="KW-1133">Transmembrane helix</keyword>